<evidence type="ECO:0000313" key="2">
    <source>
        <dbReference type="Proteomes" id="UP000182649"/>
    </source>
</evidence>
<dbReference type="EMBL" id="FPBZ01000029">
    <property type="protein sequence ID" value="SFU77346.1"/>
    <property type="molecule type" value="Genomic_DNA"/>
</dbReference>
<organism evidence="1 2">
    <name type="scientific">Nitrosospira multiformis</name>
    <dbReference type="NCBI Taxonomy" id="1231"/>
    <lineage>
        <taxon>Bacteria</taxon>
        <taxon>Pseudomonadati</taxon>
        <taxon>Pseudomonadota</taxon>
        <taxon>Betaproteobacteria</taxon>
        <taxon>Nitrosomonadales</taxon>
        <taxon>Nitrosomonadaceae</taxon>
        <taxon>Nitrosospira</taxon>
    </lineage>
</organism>
<proteinExistence type="predicted"/>
<dbReference type="Proteomes" id="UP000182649">
    <property type="component" value="Unassembled WGS sequence"/>
</dbReference>
<reference evidence="1 2" key="1">
    <citation type="submission" date="2016-10" db="EMBL/GenBank/DDBJ databases">
        <authorList>
            <person name="de Groot N.N."/>
        </authorList>
    </citation>
    <scope>NUCLEOTIDE SEQUENCE [LARGE SCALE GENOMIC DNA]</scope>
    <source>
        <strain evidence="1 2">Nl14</strain>
    </source>
</reference>
<name>A0A1I7IWN9_9PROT</name>
<gene>
    <name evidence="1" type="ORF">SAMN05216417_12924</name>
</gene>
<dbReference type="AlphaFoldDB" id="A0A1I7IWN9"/>
<accession>A0A1I7IWN9</accession>
<protein>
    <submittedName>
        <fullName evidence="1">Uncharacterized protein</fullName>
    </submittedName>
</protein>
<evidence type="ECO:0000313" key="1">
    <source>
        <dbReference type="EMBL" id="SFU77346.1"/>
    </source>
</evidence>
<sequence>MLLLFGLEHRLIDLNERLTLSVVVRSLLFFPSIFGHEKPKSNGTYTYYENRHFHDNPLSDLRC</sequence>